<name>G9WHF9_9LACO</name>
<feature type="domain" description="Solute-binding protein family 5" evidence="7">
    <location>
        <begin position="79"/>
        <end position="469"/>
    </location>
</feature>
<evidence type="ECO:0000259" key="7">
    <source>
        <dbReference type="Pfam" id="PF00496"/>
    </source>
</evidence>
<evidence type="ECO:0000313" key="9">
    <source>
        <dbReference type="Proteomes" id="UP000004959"/>
    </source>
</evidence>
<dbReference type="STRING" id="336988.NT96_04055"/>
<dbReference type="SUPFAM" id="SSF53850">
    <property type="entry name" value="Periplasmic binding protein-like II"/>
    <property type="match status" value="1"/>
</dbReference>
<dbReference type="RefSeq" id="WP_007744470.1">
    <property type="nucleotide sequence ID" value="NZ_CM001398.1"/>
</dbReference>
<keyword evidence="5" id="KW-0653">Protein transport</keyword>
<evidence type="ECO:0000256" key="5">
    <source>
        <dbReference type="ARBA" id="ARBA00022856"/>
    </source>
</evidence>
<dbReference type="eggNOG" id="COG4166">
    <property type="taxonomic scope" value="Bacteria"/>
</dbReference>
<evidence type="ECO:0000313" key="8">
    <source>
        <dbReference type="EMBL" id="EHN58298.1"/>
    </source>
</evidence>
<dbReference type="InterPro" id="IPR000914">
    <property type="entry name" value="SBP_5_dom"/>
</dbReference>
<evidence type="ECO:0000256" key="1">
    <source>
        <dbReference type="ARBA" id="ARBA00004193"/>
    </source>
</evidence>
<dbReference type="PATRIC" id="fig|1045004.4.peg.174"/>
<keyword evidence="4 6" id="KW-0732">Signal</keyword>
<dbReference type="PROSITE" id="PS01040">
    <property type="entry name" value="SBP_BACTERIAL_5"/>
    <property type="match status" value="1"/>
</dbReference>
<dbReference type="GO" id="GO:0043190">
    <property type="term" value="C:ATP-binding cassette (ABC) transporter complex"/>
    <property type="evidence" value="ECO:0007669"/>
    <property type="project" value="InterPro"/>
</dbReference>
<dbReference type="PANTHER" id="PTHR30290:SF10">
    <property type="entry name" value="PERIPLASMIC OLIGOPEPTIDE-BINDING PROTEIN-RELATED"/>
    <property type="match status" value="1"/>
</dbReference>
<dbReference type="FunFam" id="3.90.76.10:FF:000001">
    <property type="entry name" value="Oligopeptide ABC transporter substrate-binding protein"/>
    <property type="match status" value="1"/>
</dbReference>
<comment type="similarity">
    <text evidence="2">Belongs to the bacterial solute-binding protein 5 family.</text>
</comment>
<feature type="signal peptide" evidence="6">
    <location>
        <begin position="1"/>
        <end position="24"/>
    </location>
</feature>
<dbReference type="Proteomes" id="UP000004959">
    <property type="component" value="Chromosome"/>
</dbReference>
<dbReference type="HOGENOM" id="CLU_017028_0_4_9"/>
<dbReference type="Gene3D" id="3.90.76.10">
    <property type="entry name" value="Dipeptide-binding Protein, Domain 1"/>
    <property type="match status" value="1"/>
</dbReference>
<dbReference type="InterPro" id="IPR023765">
    <property type="entry name" value="SBP_5_CS"/>
</dbReference>
<accession>G9WHF9</accession>
<keyword evidence="5" id="KW-0571">Peptide transport</keyword>
<sequence length="550" mass="60557">MILKTRGRAALMTALLIAGVSVSAAVPLAAQAKARPPLYFSMPTDLTTMDTALMTDAYADQIAINVQEGLLSRQANGQIKAGLAEKWSHSSDGKTWTFKLRKGLKWSNGDKLTASDFVFAWRRIVNPKTGSQAAYKFSGIKNADAIQAGKMSASSLGVRAKDSRTFVVELDHPMPQFELEMAAPQFFAQNPKVARQYGKQLGTASNKQVYDGPYRLVGWNGTNGSFNLIKNSNYWDQKHVKTDKVVETVVKEPTAAIGLYKRGRLDLAPLGSQQAVAANKNRSDFKTYDGNASFYLEFNQTGKTKGLTNRNIRLALSRSIDRQAIADQISGGMYKAATGLVPVGAGGKTADGKDFGTAVRKQTGRYYQYNIKQAKKLFKKGMKQAGLTSLSLSVEATAENPVSKPEVDYLQQAWQQLGNVKVSEKFVPFQQRLQDQQNQNFDVMVAGWSSDYSEPTGYLTLFTNNGTNNDGKWQSKTYTDAFNRAMDQDALNSKARTKDEVDAEVALAKDAGAAPVYWNAYPSLVNPKLKGLQNFNSGDSFYYKYAYVKK</sequence>
<dbReference type="InterPro" id="IPR030678">
    <property type="entry name" value="Peptide/Ni-bd"/>
</dbReference>
<dbReference type="Pfam" id="PF00496">
    <property type="entry name" value="SBP_bac_5"/>
    <property type="match status" value="1"/>
</dbReference>
<organism evidence="8 9">
    <name type="scientific">Oenococcus kitaharae DSM 17330</name>
    <dbReference type="NCBI Taxonomy" id="1045004"/>
    <lineage>
        <taxon>Bacteria</taxon>
        <taxon>Bacillati</taxon>
        <taxon>Bacillota</taxon>
        <taxon>Bacilli</taxon>
        <taxon>Lactobacillales</taxon>
        <taxon>Lactobacillaceae</taxon>
        <taxon>Oenococcus</taxon>
    </lineage>
</organism>
<dbReference type="Gene3D" id="3.40.190.10">
    <property type="entry name" value="Periplasmic binding protein-like II"/>
    <property type="match status" value="1"/>
</dbReference>
<reference evidence="8 9" key="1">
    <citation type="journal article" date="2012" name="PLoS ONE">
        <title>Functional divergence in the genus oenococcus as predicted by genome sequencing of the newly-described species, Oenococcus kitaharae.</title>
        <authorList>
            <person name="Borneman A.R."/>
            <person name="McCarthy J.M."/>
            <person name="Chambers P.J."/>
            <person name="Bartowsky E.J."/>
        </authorList>
    </citation>
    <scope>NUCLEOTIDE SEQUENCE [LARGE SCALE GENOMIC DNA]</scope>
    <source>
        <strain evidence="9">DSM17330</strain>
    </source>
</reference>
<keyword evidence="9" id="KW-1185">Reference proteome</keyword>
<comment type="subcellular location">
    <subcellularLocation>
        <location evidence="1">Cell membrane</location>
        <topology evidence="1">Lipid-anchor</topology>
    </subcellularLocation>
</comment>
<keyword evidence="3" id="KW-0813">Transport</keyword>
<evidence type="ECO:0000256" key="6">
    <source>
        <dbReference type="SAM" id="SignalP"/>
    </source>
</evidence>
<dbReference type="PANTHER" id="PTHR30290">
    <property type="entry name" value="PERIPLASMIC BINDING COMPONENT OF ABC TRANSPORTER"/>
    <property type="match status" value="1"/>
</dbReference>
<gene>
    <name evidence="8" type="ORF">OKIT_0171</name>
</gene>
<dbReference type="Gene3D" id="3.10.105.10">
    <property type="entry name" value="Dipeptide-binding Protein, Domain 3"/>
    <property type="match status" value="1"/>
</dbReference>
<evidence type="ECO:0000256" key="2">
    <source>
        <dbReference type="ARBA" id="ARBA00005695"/>
    </source>
</evidence>
<protein>
    <submittedName>
        <fullName evidence="8">Oligopeptide ABC transporter</fullName>
    </submittedName>
</protein>
<dbReference type="EMBL" id="AFVZ01000001">
    <property type="protein sequence ID" value="EHN58298.1"/>
    <property type="molecule type" value="Genomic_DNA"/>
</dbReference>
<comment type="caution">
    <text evidence="8">The sequence shown here is derived from an EMBL/GenBank/DDBJ whole genome shotgun (WGS) entry which is preliminary data.</text>
</comment>
<dbReference type="GO" id="GO:0015833">
    <property type="term" value="P:peptide transport"/>
    <property type="evidence" value="ECO:0007669"/>
    <property type="project" value="UniProtKB-KW"/>
</dbReference>
<dbReference type="OrthoDB" id="2255988at2"/>
<dbReference type="CDD" id="cd08504">
    <property type="entry name" value="PBP2_OppA"/>
    <property type="match status" value="1"/>
</dbReference>
<proteinExistence type="inferred from homology"/>
<dbReference type="PIRSF" id="PIRSF002741">
    <property type="entry name" value="MppA"/>
    <property type="match status" value="1"/>
</dbReference>
<evidence type="ECO:0000256" key="4">
    <source>
        <dbReference type="ARBA" id="ARBA00022729"/>
    </source>
</evidence>
<dbReference type="InterPro" id="IPR039424">
    <property type="entry name" value="SBP_5"/>
</dbReference>
<dbReference type="GO" id="GO:0042597">
    <property type="term" value="C:periplasmic space"/>
    <property type="evidence" value="ECO:0007669"/>
    <property type="project" value="UniProtKB-ARBA"/>
</dbReference>
<feature type="chain" id="PRO_5038674031" evidence="6">
    <location>
        <begin position="25"/>
        <end position="550"/>
    </location>
</feature>
<dbReference type="GO" id="GO:1904680">
    <property type="term" value="F:peptide transmembrane transporter activity"/>
    <property type="evidence" value="ECO:0007669"/>
    <property type="project" value="TreeGrafter"/>
</dbReference>
<dbReference type="AlphaFoldDB" id="G9WHF9"/>
<evidence type="ECO:0000256" key="3">
    <source>
        <dbReference type="ARBA" id="ARBA00022448"/>
    </source>
</evidence>